<proteinExistence type="predicted"/>
<protein>
    <recommendedName>
        <fullName evidence="3">CBS domain-containing protein</fullName>
    </recommendedName>
</protein>
<sequence>MERQRPVEELMTGDFTVAEVADGGPGFTVLDGPGFTVLLGPDGEPAGLSGAGERGPACVVEADTPFGDVLDSADLLHALVSGTPGLVIVRGKDVVGVVSAEAIKAEIVRDTASRLVAGRQLGDAQPHGRRAAPGPSRIQCKTCGATNTFRRFSQATAYTCQHGDHAFVPYWSA</sequence>
<evidence type="ECO:0008006" key="3">
    <source>
        <dbReference type="Google" id="ProtNLM"/>
    </source>
</evidence>
<reference evidence="2" key="1">
    <citation type="journal article" date="2019" name="Int. J. Syst. Evol. Microbiol.">
        <title>The Global Catalogue of Microorganisms (GCM) 10K type strain sequencing project: providing services to taxonomists for standard genome sequencing and annotation.</title>
        <authorList>
            <consortium name="The Broad Institute Genomics Platform"/>
            <consortium name="The Broad Institute Genome Sequencing Center for Infectious Disease"/>
            <person name="Wu L."/>
            <person name="Ma J."/>
        </authorList>
    </citation>
    <scope>NUCLEOTIDE SEQUENCE [LARGE SCALE GENOMIC DNA]</scope>
    <source>
        <strain evidence="2">CGMCC 1.15399</strain>
    </source>
</reference>
<dbReference type="Proteomes" id="UP001597097">
    <property type="component" value="Unassembled WGS sequence"/>
</dbReference>
<dbReference type="EMBL" id="JBHUCM010000004">
    <property type="protein sequence ID" value="MFD1535831.1"/>
    <property type="molecule type" value="Genomic_DNA"/>
</dbReference>
<organism evidence="1 2">
    <name type="scientific">Nonomuraea guangzhouensis</name>
    <dbReference type="NCBI Taxonomy" id="1291555"/>
    <lineage>
        <taxon>Bacteria</taxon>
        <taxon>Bacillati</taxon>
        <taxon>Actinomycetota</taxon>
        <taxon>Actinomycetes</taxon>
        <taxon>Streptosporangiales</taxon>
        <taxon>Streptosporangiaceae</taxon>
        <taxon>Nonomuraea</taxon>
    </lineage>
</organism>
<evidence type="ECO:0000313" key="2">
    <source>
        <dbReference type="Proteomes" id="UP001597097"/>
    </source>
</evidence>
<keyword evidence="2" id="KW-1185">Reference proteome</keyword>
<comment type="caution">
    <text evidence="1">The sequence shown here is derived from an EMBL/GenBank/DDBJ whole genome shotgun (WGS) entry which is preliminary data.</text>
</comment>
<accession>A0ABW4G0S8</accession>
<name>A0ABW4G0S8_9ACTN</name>
<evidence type="ECO:0000313" key="1">
    <source>
        <dbReference type="EMBL" id="MFD1535831.1"/>
    </source>
</evidence>
<gene>
    <name evidence="1" type="ORF">ACFSJ0_02230</name>
</gene>
<dbReference type="RefSeq" id="WP_219532730.1">
    <property type="nucleotide sequence ID" value="NZ_JAHKRM010000015.1"/>
</dbReference>